<dbReference type="PANTHER" id="PTHR22798:SF0">
    <property type="entry name" value="MALIGNANT T-CELL-AMPLIFIED SEQUENCE 1"/>
    <property type="match status" value="1"/>
</dbReference>
<name>A0A8X7NH13_CANPA</name>
<evidence type="ECO:0000256" key="3">
    <source>
        <dbReference type="PIRNR" id="PIRNR005067"/>
    </source>
</evidence>
<dbReference type="PANTHER" id="PTHR22798">
    <property type="entry name" value="MCT-1 PROTEIN"/>
    <property type="match status" value="1"/>
</dbReference>
<dbReference type="CDD" id="cd21155">
    <property type="entry name" value="PUA_MCTS-1-like"/>
    <property type="match status" value="1"/>
</dbReference>
<dbReference type="SUPFAM" id="SSF88697">
    <property type="entry name" value="PUA domain-like"/>
    <property type="match status" value="1"/>
</dbReference>
<dbReference type="PROSITE" id="PS50890">
    <property type="entry name" value="PUA"/>
    <property type="match status" value="1"/>
</dbReference>
<dbReference type="InterPro" id="IPR016437">
    <property type="entry name" value="MCT-1/Tma20"/>
</dbReference>
<evidence type="ECO:0000313" key="5">
    <source>
        <dbReference type="EMBL" id="KAF6047081.1"/>
    </source>
</evidence>
<dbReference type="InterPro" id="IPR004521">
    <property type="entry name" value="Uncharacterised_CHP00451"/>
</dbReference>
<dbReference type="GO" id="GO:0005829">
    <property type="term" value="C:cytosol"/>
    <property type="evidence" value="ECO:0007669"/>
    <property type="project" value="EnsemblFungi"/>
</dbReference>
<dbReference type="OrthoDB" id="10249667at2759"/>
<evidence type="ECO:0000259" key="4">
    <source>
        <dbReference type="SMART" id="SM00359"/>
    </source>
</evidence>
<evidence type="ECO:0000313" key="6">
    <source>
        <dbReference type="Proteomes" id="UP000590412"/>
    </source>
</evidence>
<comment type="similarity">
    <text evidence="3">Belongs to the TMA20 family.</text>
</comment>
<organism evidence="5 6">
    <name type="scientific">Candida parapsilosis</name>
    <name type="common">Yeast</name>
    <dbReference type="NCBI Taxonomy" id="5480"/>
    <lineage>
        <taxon>Eukaryota</taxon>
        <taxon>Fungi</taxon>
        <taxon>Dikarya</taxon>
        <taxon>Ascomycota</taxon>
        <taxon>Saccharomycotina</taxon>
        <taxon>Pichiomycetes</taxon>
        <taxon>Debaryomycetaceae</taxon>
        <taxon>Candida/Lodderomyces clade</taxon>
        <taxon>Candida</taxon>
    </lineage>
</organism>
<dbReference type="Pfam" id="PF01472">
    <property type="entry name" value="PUA"/>
    <property type="match status" value="1"/>
</dbReference>
<dbReference type="GO" id="GO:0000184">
    <property type="term" value="P:nuclear-transcribed mRNA catabolic process, nonsense-mediated decay"/>
    <property type="evidence" value="ECO:0007669"/>
    <property type="project" value="EnsemblFungi"/>
</dbReference>
<dbReference type="Proteomes" id="UP000590412">
    <property type="component" value="Unassembled WGS sequence"/>
</dbReference>
<dbReference type="InterPro" id="IPR015947">
    <property type="entry name" value="PUA-like_sf"/>
</dbReference>
<dbReference type="InterPro" id="IPR002478">
    <property type="entry name" value="PUA"/>
</dbReference>
<comment type="subcellular location">
    <subcellularLocation>
        <location evidence="1 3">Cytoplasm</location>
    </subcellularLocation>
</comment>
<dbReference type="PIRSF" id="PIRSF005067">
    <property type="entry name" value="Tma_RNA-bind_prd"/>
    <property type="match status" value="1"/>
</dbReference>
<gene>
    <name evidence="5" type="ORF">FOB60_004617</name>
</gene>
<dbReference type="Gene3D" id="3.10.400.20">
    <property type="match status" value="1"/>
</dbReference>
<dbReference type="InterPro" id="IPR041366">
    <property type="entry name" value="Pre-PUA"/>
</dbReference>
<protein>
    <recommendedName>
        <fullName evidence="3">Translation machinery-associated protein 20</fullName>
    </recommendedName>
</protein>
<feature type="domain" description="PUA" evidence="4">
    <location>
        <begin position="110"/>
        <end position="190"/>
    </location>
</feature>
<reference evidence="5" key="1">
    <citation type="submission" date="2020-03" db="EMBL/GenBank/DDBJ databases">
        <title>FDA dAtabase for Regulatory Grade micrObial Sequences (FDA-ARGOS): Supporting development and validation of Infectious Disease Dx tests.</title>
        <authorList>
            <person name="Campos J."/>
            <person name="Goldberg B."/>
            <person name="Tallon L."/>
            <person name="Sadzewicz L."/>
            <person name="Vavikolanu K."/>
            <person name="Mehta A."/>
            <person name="Aluvathingal J."/>
            <person name="Nadendla S."/>
            <person name="Nandy P."/>
            <person name="Geyer C."/>
            <person name="Yan Y."/>
            <person name="Sichtig H."/>
        </authorList>
    </citation>
    <scope>NUCLEOTIDE SEQUENCE [LARGE SCALE GENOMIC DNA]</scope>
    <source>
        <strain evidence="5">FDAARGOS_652</strain>
    </source>
</reference>
<dbReference type="GO" id="GO:0001731">
    <property type="term" value="P:formation of translation preinitiation complex"/>
    <property type="evidence" value="ECO:0007669"/>
    <property type="project" value="TreeGrafter"/>
</dbReference>
<evidence type="ECO:0000256" key="2">
    <source>
        <dbReference type="ARBA" id="ARBA00022490"/>
    </source>
</evidence>
<accession>A0A8X7NH13</accession>
<dbReference type="SMART" id="SM00359">
    <property type="entry name" value="PUA"/>
    <property type="match status" value="1"/>
</dbReference>
<dbReference type="NCBIfam" id="TIGR00451">
    <property type="entry name" value="unchar_dom_2"/>
    <property type="match status" value="1"/>
</dbReference>
<proteinExistence type="inferred from homology"/>
<evidence type="ECO:0000256" key="1">
    <source>
        <dbReference type="ARBA" id="ARBA00004496"/>
    </source>
</evidence>
<keyword evidence="2 3" id="KW-0963">Cytoplasm</keyword>
<dbReference type="GO" id="GO:0042254">
    <property type="term" value="P:ribosome biogenesis"/>
    <property type="evidence" value="ECO:0007669"/>
    <property type="project" value="EnsemblFungi"/>
</dbReference>
<sequence length="198" mass="21952">MFKKFSKDDIHSRSNIKSSVQRGLKTNFVNAYPDLENAIDNIIPKKSQVILIKCEDKIQLYSVDNTNNPAKDGGNGSDSDDDNNEIVLIQHFTDLIPTLKTVHKYPELFPRVQVDRGAIKFVMSGANIMCPGLTSKGGKLPEEDLPVDTIVTVYAEGKENALAIGKLAMSVDDIKKKNKGIGIELLHYLGDGLWNHKE</sequence>
<comment type="caution">
    <text evidence="5">The sequence shown here is derived from an EMBL/GenBank/DDBJ whole genome shotgun (WGS) entry which is preliminary data.</text>
</comment>
<dbReference type="CDD" id="cd11609">
    <property type="entry name" value="MCT1_N"/>
    <property type="match status" value="1"/>
</dbReference>
<comment type="function">
    <text evidence="3">Involved in translation.</text>
</comment>
<dbReference type="Pfam" id="PF17832">
    <property type="entry name" value="Pre-PUA"/>
    <property type="match status" value="1"/>
</dbReference>
<dbReference type="EMBL" id="JABWAB010000007">
    <property type="protein sequence ID" value="KAF6047081.1"/>
    <property type="molecule type" value="Genomic_DNA"/>
</dbReference>
<dbReference type="AlphaFoldDB" id="A0A8X7NH13"/>
<dbReference type="GO" id="GO:0003723">
    <property type="term" value="F:RNA binding"/>
    <property type="evidence" value="ECO:0007669"/>
    <property type="project" value="InterPro"/>
</dbReference>